<proteinExistence type="predicted"/>
<accession>A0A0W8F2B7</accession>
<comment type="caution">
    <text evidence="1">The sequence shown here is derived from an EMBL/GenBank/DDBJ whole genome shotgun (WGS) entry which is preliminary data.</text>
</comment>
<dbReference type="EMBL" id="LNQE01001595">
    <property type="protein sequence ID" value="KUG15020.1"/>
    <property type="molecule type" value="Genomic_DNA"/>
</dbReference>
<name>A0A0W8F2B7_9ZZZZ</name>
<gene>
    <name evidence="1" type="ORF">ASZ90_015332</name>
</gene>
<organism evidence="1">
    <name type="scientific">hydrocarbon metagenome</name>
    <dbReference type="NCBI Taxonomy" id="938273"/>
    <lineage>
        <taxon>unclassified sequences</taxon>
        <taxon>metagenomes</taxon>
        <taxon>ecological metagenomes</taxon>
    </lineage>
</organism>
<sequence>MVMVAFRCWWQVYRICVNQREIRSLSSGKKFNRARETRFRG</sequence>
<evidence type="ECO:0000313" key="1">
    <source>
        <dbReference type="EMBL" id="KUG15020.1"/>
    </source>
</evidence>
<protein>
    <submittedName>
        <fullName evidence="1">Uncharacterized protein</fullName>
    </submittedName>
</protein>
<reference evidence="1" key="1">
    <citation type="journal article" date="2015" name="Proc. Natl. Acad. Sci. U.S.A.">
        <title>Networks of energetic and metabolic interactions define dynamics in microbial communities.</title>
        <authorList>
            <person name="Embree M."/>
            <person name="Liu J.K."/>
            <person name="Al-Bassam M.M."/>
            <person name="Zengler K."/>
        </authorList>
    </citation>
    <scope>NUCLEOTIDE SEQUENCE</scope>
</reference>
<dbReference type="AlphaFoldDB" id="A0A0W8F2B7"/>